<dbReference type="SUPFAM" id="SSF81383">
    <property type="entry name" value="F-box domain"/>
    <property type="match status" value="1"/>
</dbReference>
<dbReference type="InterPro" id="IPR032675">
    <property type="entry name" value="LRR_dom_sf"/>
</dbReference>
<dbReference type="InterPro" id="IPR036047">
    <property type="entry name" value="F-box-like_dom_sf"/>
</dbReference>
<sequence>MTKELLVLDRPFTLTTTSTAIPTGEPAVVSGADSFSKLPTEIISNIFSYLSYNDLSSCLSICREWYFIGNDPLLWNELDLSNLRNTSLPHFLVPRTLHRHLTTCRSLTIDAPISLGVHHILTLLKCASQSPNLCSLTLTSIPNIRSQTKALERFFLSVNSRNLQHVDLSKTSISTSVIQALLQTSRKTLKSLDLEFSNIEDPALRAIAQFEVLEHLSLLDCFSLSKPGLRSFLSKRLPASVRALKICWLPDVRIGWLYELLMKPGNRVEKIDVRGCDRLTLGDLRCLQKIKPELEMVHTALLEEESVWGYRKYIEYLGNSAPPPPPVGVAMQEPNRELSSSAIPTEQGPTLVGTILECRAP</sequence>
<feature type="domain" description="F-box" evidence="1">
    <location>
        <begin position="32"/>
        <end position="78"/>
    </location>
</feature>
<dbReference type="PROSITE" id="PS50181">
    <property type="entry name" value="FBOX"/>
    <property type="match status" value="1"/>
</dbReference>
<dbReference type="SMART" id="SM00256">
    <property type="entry name" value="FBOX"/>
    <property type="match status" value="1"/>
</dbReference>
<comment type="caution">
    <text evidence="2">The sequence shown here is derived from an EMBL/GenBank/DDBJ whole genome shotgun (WGS) entry which is preliminary data.</text>
</comment>
<proteinExistence type="predicted"/>
<dbReference type="OrthoDB" id="722566at2759"/>
<organism evidence="2 3">
    <name type="scientific">Tuber magnatum</name>
    <name type="common">white Piedmont truffle</name>
    <dbReference type="NCBI Taxonomy" id="42249"/>
    <lineage>
        <taxon>Eukaryota</taxon>
        <taxon>Fungi</taxon>
        <taxon>Dikarya</taxon>
        <taxon>Ascomycota</taxon>
        <taxon>Pezizomycotina</taxon>
        <taxon>Pezizomycetes</taxon>
        <taxon>Pezizales</taxon>
        <taxon>Tuberaceae</taxon>
        <taxon>Tuber</taxon>
    </lineage>
</organism>
<dbReference type="Gene3D" id="3.80.10.10">
    <property type="entry name" value="Ribonuclease Inhibitor"/>
    <property type="match status" value="1"/>
</dbReference>
<keyword evidence="3" id="KW-1185">Reference proteome</keyword>
<dbReference type="STRING" id="42249.A0A317SBL1"/>
<evidence type="ECO:0000259" key="1">
    <source>
        <dbReference type="PROSITE" id="PS50181"/>
    </source>
</evidence>
<dbReference type="Proteomes" id="UP000246991">
    <property type="component" value="Unassembled WGS sequence"/>
</dbReference>
<dbReference type="SUPFAM" id="SSF52047">
    <property type="entry name" value="RNI-like"/>
    <property type="match status" value="1"/>
</dbReference>
<name>A0A317SBL1_9PEZI</name>
<dbReference type="InterPro" id="IPR001810">
    <property type="entry name" value="F-box_dom"/>
</dbReference>
<dbReference type="PANTHER" id="PTHR38926">
    <property type="entry name" value="F-BOX DOMAIN CONTAINING PROTEIN, EXPRESSED"/>
    <property type="match status" value="1"/>
</dbReference>
<dbReference type="PANTHER" id="PTHR38926:SF5">
    <property type="entry name" value="F-BOX AND LEUCINE-RICH REPEAT PROTEIN 6"/>
    <property type="match status" value="1"/>
</dbReference>
<gene>
    <name evidence="2" type="ORF">C7212DRAFT_348796</name>
</gene>
<dbReference type="EMBL" id="PYWC01000143">
    <property type="protein sequence ID" value="PWW71724.1"/>
    <property type="molecule type" value="Genomic_DNA"/>
</dbReference>
<dbReference type="AlphaFoldDB" id="A0A317SBL1"/>
<reference evidence="2 3" key="1">
    <citation type="submission" date="2018-03" db="EMBL/GenBank/DDBJ databases">
        <title>Genomes of Pezizomycetes fungi and the evolution of truffles.</title>
        <authorList>
            <person name="Murat C."/>
            <person name="Payen T."/>
            <person name="Noel B."/>
            <person name="Kuo A."/>
            <person name="Martin F.M."/>
        </authorList>
    </citation>
    <scope>NUCLEOTIDE SEQUENCE [LARGE SCALE GENOMIC DNA]</scope>
    <source>
        <strain evidence="2">091103-1</strain>
    </source>
</reference>
<evidence type="ECO:0000313" key="2">
    <source>
        <dbReference type="EMBL" id="PWW71724.1"/>
    </source>
</evidence>
<evidence type="ECO:0000313" key="3">
    <source>
        <dbReference type="Proteomes" id="UP000246991"/>
    </source>
</evidence>
<protein>
    <recommendedName>
        <fullName evidence="1">F-box domain-containing protein</fullName>
    </recommendedName>
</protein>
<dbReference type="Pfam" id="PF12937">
    <property type="entry name" value="F-box-like"/>
    <property type="match status" value="1"/>
</dbReference>
<accession>A0A317SBL1</accession>